<protein>
    <submittedName>
        <fullName evidence="2">Uncharacterized protein</fullName>
    </submittedName>
</protein>
<comment type="caution">
    <text evidence="2">The sequence shown here is derived from an EMBL/GenBank/DDBJ whole genome shotgun (WGS) entry which is preliminary data.</text>
</comment>
<dbReference type="AlphaFoldDB" id="A0AAD7ND32"/>
<feature type="compositionally biased region" description="Low complexity" evidence="1">
    <location>
        <begin position="60"/>
        <end position="75"/>
    </location>
</feature>
<feature type="compositionally biased region" description="Basic and acidic residues" evidence="1">
    <location>
        <begin position="85"/>
        <end position="102"/>
    </location>
</feature>
<dbReference type="EMBL" id="JARKIB010000050">
    <property type="protein sequence ID" value="KAJ7755208.1"/>
    <property type="molecule type" value="Genomic_DNA"/>
</dbReference>
<dbReference type="Proteomes" id="UP001215598">
    <property type="component" value="Unassembled WGS sequence"/>
</dbReference>
<proteinExistence type="predicted"/>
<evidence type="ECO:0000256" key="1">
    <source>
        <dbReference type="SAM" id="MobiDB-lite"/>
    </source>
</evidence>
<keyword evidence="3" id="KW-1185">Reference proteome</keyword>
<sequence length="209" mass="21742">MPAGPAPNANGNPANANPAAPGANVNANPAPAANANAGGFPGFPGPLHFHGIPRPPMPDQGTQPEPAEQQPQLEWAPPPPPGPTLRDRVERREREAGLRCDDASCGVGPSDEEPFVEVDVDGEGGRRISLSVLPGCAGKEGEGVEGKNGKACAHTFHPSCLVSAQRARRGWREPDPDGKGDVEVVCTLCRVDGGVPREEWVKGSNLPLD</sequence>
<accession>A0AAD7ND32</accession>
<reference evidence="2" key="1">
    <citation type="submission" date="2023-03" db="EMBL/GenBank/DDBJ databases">
        <title>Massive genome expansion in bonnet fungi (Mycena s.s.) driven by repeated elements and novel gene families across ecological guilds.</title>
        <authorList>
            <consortium name="Lawrence Berkeley National Laboratory"/>
            <person name="Harder C.B."/>
            <person name="Miyauchi S."/>
            <person name="Viragh M."/>
            <person name="Kuo A."/>
            <person name="Thoen E."/>
            <person name="Andreopoulos B."/>
            <person name="Lu D."/>
            <person name="Skrede I."/>
            <person name="Drula E."/>
            <person name="Henrissat B."/>
            <person name="Morin E."/>
            <person name="Kohler A."/>
            <person name="Barry K."/>
            <person name="LaButti K."/>
            <person name="Morin E."/>
            <person name="Salamov A."/>
            <person name="Lipzen A."/>
            <person name="Mereny Z."/>
            <person name="Hegedus B."/>
            <person name="Baldrian P."/>
            <person name="Stursova M."/>
            <person name="Weitz H."/>
            <person name="Taylor A."/>
            <person name="Grigoriev I.V."/>
            <person name="Nagy L.G."/>
            <person name="Martin F."/>
            <person name="Kauserud H."/>
        </authorList>
    </citation>
    <scope>NUCLEOTIDE SEQUENCE</scope>
    <source>
        <strain evidence="2">CBHHK182m</strain>
    </source>
</reference>
<evidence type="ECO:0000313" key="2">
    <source>
        <dbReference type="EMBL" id="KAJ7755208.1"/>
    </source>
</evidence>
<feature type="region of interest" description="Disordered" evidence="1">
    <location>
        <begin position="1"/>
        <end position="115"/>
    </location>
</feature>
<organism evidence="2 3">
    <name type="scientific">Mycena metata</name>
    <dbReference type="NCBI Taxonomy" id="1033252"/>
    <lineage>
        <taxon>Eukaryota</taxon>
        <taxon>Fungi</taxon>
        <taxon>Dikarya</taxon>
        <taxon>Basidiomycota</taxon>
        <taxon>Agaricomycotina</taxon>
        <taxon>Agaricomycetes</taxon>
        <taxon>Agaricomycetidae</taxon>
        <taxon>Agaricales</taxon>
        <taxon>Marasmiineae</taxon>
        <taxon>Mycenaceae</taxon>
        <taxon>Mycena</taxon>
    </lineage>
</organism>
<feature type="compositionally biased region" description="Low complexity" evidence="1">
    <location>
        <begin position="1"/>
        <end position="38"/>
    </location>
</feature>
<evidence type="ECO:0000313" key="3">
    <source>
        <dbReference type="Proteomes" id="UP001215598"/>
    </source>
</evidence>
<name>A0AAD7ND32_9AGAR</name>
<gene>
    <name evidence="2" type="ORF">B0H16DRAFT_731806</name>
</gene>